<organism evidence="6 7">
    <name type="scientific">Roseomonas acroporae</name>
    <dbReference type="NCBI Taxonomy" id="2937791"/>
    <lineage>
        <taxon>Bacteria</taxon>
        <taxon>Pseudomonadati</taxon>
        <taxon>Pseudomonadota</taxon>
        <taxon>Alphaproteobacteria</taxon>
        <taxon>Acetobacterales</taxon>
        <taxon>Roseomonadaceae</taxon>
        <taxon>Roseomonas</taxon>
    </lineage>
</organism>
<feature type="domain" description="Enoyl reductase (ER)" evidence="5">
    <location>
        <begin position="8"/>
        <end position="346"/>
    </location>
</feature>
<evidence type="ECO:0000259" key="5">
    <source>
        <dbReference type="SMART" id="SM00829"/>
    </source>
</evidence>
<evidence type="ECO:0000256" key="3">
    <source>
        <dbReference type="ARBA" id="ARBA00023002"/>
    </source>
</evidence>
<dbReference type="RefSeq" id="WP_248665730.1">
    <property type="nucleotide sequence ID" value="NZ_JALPRX010000015.1"/>
</dbReference>
<dbReference type="SUPFAM" id="SSF51735">
    <property type="entry name" value="NAD(P)-binding Rossmann-fold domains"/>
    <property type="match status" value="1"/>
</dbReference>
<dbReference type="SUPFAM" id="SSF50129">
    <property type="entry name" value="GroES-like"/>
    <property type="match status" value="1"/>
</dbReference>
<comment type="caution">
    <text evidence="6">The sequence shown here is derived from an EMBL/GenBank/DDBJ whole genome shotgun (WGS) entry which is preliminary data.</text>
</comment>
<dbReference type="InterPro" id="IPR011032">
    <property type="entry name" value="GroES-like_sf"/>
</dbReference>
<evidence type="ECO:0000256" key="4">
    <source>
        <dbReference type="RuleBase" id="RU361277"/>
    </source>
</evidence>
<dbReference type="PANTHER" id="PTHR43401">
    <property type="entry name" value="L-THREONINE 3-DEHYDROGENASE"/>
    <property type="match status" value="1"/>
</dbReference>
<evidence type="ECO:0000313" key="6">
    <source>
        <dbReference type="EMBL" id="MCK8783604.1"/>
    </source>
</evidence>
<dbReference type="Gene3D" id="3.90.180.10">
    <property type="entry name" value="Medium-chain alcohol dehydrogenases, catalytic domain"/>
    <property type="match status" value="1"/>
</dbReference>
<dbReference type="InterPro" id="IPR013154">
    <property type="entry name" value="ADH-like_N"/>
</dbReference>
<dbReference type="SMART" id="SM00829">
    <property type="entry name" value="PKS_ER"/>
    <property type="match status" value="1"/>
</dbReference>
<protein>
    <submittedName>
        <fullName evidence="6">Zinc-binding dehydrogenase</fullName>
    </submittedName>
</protein>
<dbReference type="PANTHER" id="PTHR43401:SF5">
    <property type="entry name" value="ALCOHOL DEHYDROGENASE-RELATED"/>
    <property type="match status" value="1"/>
</dbReference>
<dbReference type="PROSITE" id="PS00059">
    <property type="entry name" value="ADH_ZINC"/>
    <property type="match status" value="1"/>
</dbReference>
<name>A0A9X1Y3Q9_9PROT</name>
<dbReference type="AlphaFoldDB" id="A0A9X1Y3Q9"/>
<reference evidence="6" key="1">
    <citation type="submission" date="2022-04" db="EMBL/GenBank/DDBJ databases">
        <title>Roseomonas acroporae sp. nov., isolated from coral Acropora digitifera.</title>
        <authorList>
            <person name="Sun H."/>
        </authorList>
    </citation>
    <scope>NUCLEOTIDE SEQUENCE</scope>
    <source>
        <strain evidence="6">NAR14</strain>
    </source>
</reference>
<evidence type="ECO:0000256" key="1">
    <source>
        <dbReference type="ARBA" id="ARBA00022723"/>
    </source>
</evidence>
<evidence type="ECO:0000313" key="7">
    <source>
        <dbReference type="Proteomes" id="UP001139516"/>
    </source>
</evidence>
<dbReference type="Pfam" id="PF08240">
    <property type="entry name" value="ADH_N"/>
    <property type="match status" value="1"/>
</dbReference>
<keyword evidence="2 4" id="KW-0862">Zinc</keyword>
<accession>A0A9X1Y3Q9</accession>
<dbReference type="InterPro" id="IPR013149">
    <property type="entry name" value="ADH-like_C"/>
</dbReference>
<dbReference type="InterPro" id="IPR036291">
    <property type="entry name" value="NAD(P)-bd_dom_sf"/>
</dbReference>
<keyword evidence="3" id="KW-0560">Oxidoreductase</keyword>
<comment type="similarity">
    <text evidence="4">Belongs to the zinc-containing alcohol dehydrogenase family.</text>
</comment>
<comment type="cofactor">
    <cofactor evidence="4">
        <name>Zn(2+)</name>
        <dbReference type="ChEBI" id="CHEBI:29105"/>
    </cofactor>
</comment>
<keyword evidence="7" id="KW-1185">Reference proteome</keyword>
<gene>
    <name evidence="6" type="ORF">M0638_04315</name>
</gene>
<dbReference type="Pfam" id="PF00107">
    <property type="entry name" value="ADH_zinc_N"/>
    <property type="match status" value="1"/>
</dbReference>
<dbReference type="GO" id="GO:0008270">
    <property type="term" value="F:zinc ion binding"/>
    <property type="evidence" value="ECO:0007669"/>
    <property type="project" value="InterPro"/>
</dbReference>
<dbReference type="CDD" id="cd08239">
    <property type="entry name" value="THR_DH_like"/>
    <property type="match status" value="1"/>
</dbReference>
<keyword evidence="1 4" id="KW-0479">Metal-binding</keyword>
<sequence length="348" mass="36817">MKGVVFLGDREVALMDFPDPTPGPGEVVLEMKASGMCGSDLKQYRRAKGAASVPGLPPPTEPVIGGHEPCGVVVAVGPGVFAAEAVEGNRVMCHHYHGCDNCGHCRTGWAQLCQTTPIKVYGNNAHGGHARYLKVPAHTLVELPEAMSFAAGAAVSCGTGTAYGALRRLDLSGRDTIAIFGQGPVGLSATQLAKAMGARVIALDVSPERLERARAFGADWVVNPAQDDAAAAIRELTGGGADCTLDTSSSPAARVAALRALKVWGRACYVGEGNNVEIDVSADMLRRQVTLIGSWTFSTHIQAECARFCLERGIAVDELFTDYWTLDQADEAYRLFDQQNTGKGVFLL</sequence>
<dbReference type="InterPro" id="IPR020843">
    <property type="entry name" value="ER"/>
</dbReference>
<dbReference type="GO" id="GO:0016616">
    <property type="term" value="F:oxidoreductase activity, acting on the CH-OH group of donors, NAD or NADP as acceptor"/>
    <property type="evidence" value="ECO:0007669"/>
    <property type="project" value="UniProtKB-ARBA"/>
</dbReference>
<evidence type="ECO:0000256" key="2">
    <source>
        <dbReference type="ARBA" id="ARBA00022833"/>
    </source>
</evidence>
<proteinExistence type="inferred from homology"/>
<dbReference type="Proteomes" id="UP001139516">
    <property type="component" value="Unassembled WGS sequence"/>
</dbReference>
<dbReference type="InterPro" id="IPR002328">
    <property type="entry name" value="ADH_Zn_CS"/>
</dbReference>
<dbReference type="InterPro" id="IPR050129">
    <property type="entry name" value="Zn_alcohol_dh"/>
</dbReference>
<dbReference type="EMBL" id="JALPRX010000015">
    <property type="protein sequence ID" value="MCK8783604.1"/>
    <property type="molecule type" value="Genomic_DNA"/>
</dbReference>